<evidence type="ECO:0000259" key="1">
    <source>
        <dbReference type="Pfam" id="PF13614"/>
    </source>
</evidence>
<dbReference type="PANTHER" id="PTHR13696:SF99">
    <property type="entry name" value="COBYRINIC ACID AC-DIAMIDE SYNTHASE"/>
    <property type="match status" value="1"/>
</dbReference>
<dbReference type="InterPro" id="IPR025669">
    <property type="entry name" value="AAA_dom"/>
</dbReference>
<evidence type="ECO:0000313" key="2">
    <source>
        <dbReference type="EMBL" id="MFC6883363.1"/>
    </source>
</evidence>
<dbReference type="InterPro" id="IPR050678">
    <property type="entry name" value="DNA_Partitioning_ATPase"/>
</dbReference>
<dbReference type="EMBL" id="JBHSXS010000019">
    <property type="protein sequence ID" value="MFC6883363.1"/>
    <property type="molecule type" value="Genomic_DNA"/>
</dbReference>
<comment type="caution">
    <text evidence="2">The sequence shown here is derived from an EMBL/GenBank/DDBJ whole genome shotgun (WGS) entry which is preliminary data.</text>
</comment>
<dbReference type="Pfam" id="PF13614">
    <property type="entry name" value="AAA_31"/>
    <property type="match status" value="1"/>
</dbReference>
<dbReference type="InterPro" id="IPR027417">
    <property type="entry name" value="P-loop_NTPase"/>
</dbReference>
<dbReference type="PANTHER" id="PTHR13696">
    <property type="entry name" value="P-LOOP CONTAINING NUCLEOSIDE TRIPHOSPHATE HYDROLASE"/>
    <property type="match status" value="1"/>
</dbReference>
<name>A0ABW2CQJ5_9ACTN</name>
<protein>
    <submittedName>
        <fullName evidence="2">AAA family ATPase</fullName>
    </submittedName>
</protein>
<accession>A0ABW2CQJ5</accession>
<keyword evidence="3" id="KW-1185">Reference proteome</keyword>
<sequence>MADAKLAAPPLPFADSTLGADFIAQLTDLWERLTLEQQIKLAAVLAVIKEHDAAIRVTVGNMKGGVAKSTTSIFFALLLAFTGEEVLLVDGDKKNTSCLKWKLGAEGDWPLNVQVQPWATPDLAPRVQAMRGQVKHVVADTSPQIEEVLRAALMVTDTFLIVTQPNPMDVLQLEDSINVAVETDQQKRVLGGELAAVIAFMRVKQQNSILLRDARKHADDNDFPYLWTAVLSRDPIAEMFGTFPWNFAEYIDLFAEFVAYALGLDYIPGETADEQVEENA</sequence>
<dbReference type="CDD" id="cd02042">
    <property type="entry name" value="ParAB_family"/>
    <property type="match status" value="1"/>
</dbReference>
<dbReference type="Gene3D" id="3.40.50.300">
    <property type="entry name" value="P-loop containing nucleotide triphosphate hydrolases"/>
    <property type="match status" value="1"/>
</dbReference>
<evidence type="ECO:0000313" key="3">
    <source>
        <dbReference type="Proteomes" id="UP001596380"/>
    </source>
</evidence>
<feature type="domain" description="AAA" evidence="1">
    <location>
        <begin position="57"/>
        <end position="95"/>
    </location>
</feature>
<dbReference type="SUPFAM" id="SSF52540">
    <property type="entry name" value="P-loop containing nucleoside triphosphate hydrolases"/>
    <property type="match status" value="1"/>
</dbReference>
<dbReference type="RefSeq" id="WP_378063624.1">
    <property type="nucleotide sequence ID" value="NZ_JBHSXS010000019.1"/>
</dbReference>
<reference evidence="3" key="1">
    <citation type="journal article" date="2019" name="Int. J. Syst. Evol. Microbiol.">
        <title>The Global Catalogue of Microorganisms (GCM) 10K type strain sequencing project: providing services to taxonomists for standard genome sequencing and annotation.</title>
        <authorList>
            <consortium name="The Broad Institute Genomics Platform"/>
            <consortium name="The Broad Institute Genome Sequencing Center for Infectious Disease"/>
            <person name="Wu L."/>
            <person name="Ma J."/>
        </authorList>
    </citation>
    <scope>NUCLEOTIDE SEQUENCE [LARGE SCALE GENOMIC DNA]</scope>
    <source>
        <strain evidence="3">JCM 3369</strain>
    </source>
</reference>
<dbReference type="Proteomes" id="UP001596380">
    <property type="component" value="Unassembled WGS sequence"/>
</dbReference>
<organism evidence="2 3">
    <name type="scientific">Actinomadura yumaensis</name>
    <dbReference type="NCBI Taxonomy" id="111807"/>
    <lineage>
        <taxon>Bacteria</taxon>
        <taxon>Bacillati</taxon>
        <taxon>Actinomycetota</taxon>
        <taxon>Actinomycetes</taxon>
        <taxon>Streptosporangiales</taxon>
        <taxon>Thermomonosporaceae</taxon>
        <taxon>Actinomadura</taxon>
    </lineage>
</organism>
<proteinExistence type="predicted"/>
<gene>
    <name evidence="2" type="ORF">ACFQKB_26640</name>
</gene>